<keyword evidence="1" id="KW-1133">Transmembrane helix</keyword>
<protein>
    <recommendedName>
        <fullName evidence="4">DUF1634 domain-containing protein</fullName>
    </recommendedName>
</protein>
<dbReference type="HOGENOM" id="CLU_140339_0_0_0"/>
<evidence type="ECO:0000313" key="3">
    <source>
        <dbReference type="Proteomes" id="UP000019151"/>
    </source>
</evidence>
<dbReference type="InterPro" id="IPR012861">
    <property type="entry name" value="DUF1634"/>
</dbReference>
<keyword evidence="3" id="KW-1185">Reference proteome</keyword>
<keyword evidence="1" id="KW-0472">Membrane</keyword>
<dbReference type="STRING" id="861299.J421_1948"/>
<dbReference type="Pfam" id="PF07843">
    <property type="entry name" value="DUF1634"/>
    <property type="match status" value="1"/>
</dbReference>
<keyword evidence="1" id="KW-0812">Transmembrane</keyword>
<gene>
    <name evidence="2" type="ORF">J421_1948</name>
</gene>
<accession>W0RGM3</accession>
<evidence type="ECO:0000313" key="2">
    <source>
        <dbReference type="EMBL" id="AHG89485.1"/>
    </source>
</evidence>
<dbReference type="KEGG" id="gba:J421_1948"/>
<sequence>MSGPSDRRVEVVVGRVLQVGVVAAAIVVLAGAALALAQGRHPTTASFRVFHPESTPLLGSVHGAVRGALSLDGRATMQLGLVLLVATPIARVALTLVAFLLQRDRVYVLLTAVVLALLVYGLAVGG</sequence>
<dbReference type="InParanoid" id="W0RGM3"/>
<dbReference type="AlphaFoldDB" id="W0RGM3"/>
<feature type="transmembrane region" description="Helical" evidence="1">
    <location>
        <begin position="106"/>
        <end position="123"/>
    </location>
</feature>
<dbReference type="eggNOG" id="COG4272">
    <property type="taxonomic scope" value="Bacteria"/>
</dbReference>
<organism evidence="2 3">
    <name type="scientific">Gemmatirosa kalamazoonensis</name>
    <dbReference type="NCBI Taxonomy" id="861299"/>
    <lineage>
        <taxon>Bacteria</taxon>
        <taxon>Pseudomonadati</taxon>
        <taxon>Gemmatimonadota</taxon>
        <taxon>Gemmatimonadia</taxon>
        <taxon>Gemmatimonadales</taxon>
        <taxon>Gemmatimonadaceae</taxon>
        <taxon>Gemmatirosa</taxon>
    </lineage>
</organism>
<feature type="transmembrane region" description="Helical" evidence="1">
    <location>
        <begin position="79"/>
        <end position="101"/>
    </location>
</feature>
<proteinExistence type="predicted"/>
<feature type="transmembrane region" description="Helical" evidence="1">
    <location>
        <begin position="12"/>
        <end position="37"/>
    </location>
</feature>
<evidence type="ECO:0000256" key="1">
    <source>
        <dbReference type="SAM" id="Phobius"/>
    </source>
</evidence>
<dbReference type="EMBL" id="CP007128">
    <property type="protein sequence ID" value="AHG89485.1"/>
    <property type="molecule type" value="Genomic_DNA"/>
</dbReference>
<dbReference type="OrthoDB" id="122097at2"/>
<reference evidence="2 3" key="1">
    <citation type="journal article" date="2014" name="Genome Announc.">
        <title>Genome Sequence and Methylome of Soil Bacterium Gemmatirosa kalamazoonensis KBS708T, a Member of the Rarely Cultivated Gemmatimonadetes Phylum.</title>
        <authorList>
            <person name="Debruyn J.M."/>
            <person name="Radosevich M."/>
            <person name="Wommack K.E."/>
            <person name="Polson S.W."/>
            <person name="Hauser L.J."/>
            <person name="Fawaz M.N."/>
            <person name="Korlach J."/>
            <person name="Tsai Y.C."/>
        </authorList>
    </citation>
    <scope>NUCLEOTIDE SEQUENCE [LARGE SCALE GENOMIC DNA]</scope>
    <source>
        <strain evidence="2 3">KBS708</strain>
    </source>
</reference>
<evidence type="ECO:0008006" key="4">
    <source>
        <dbReference type="Google" id="ProtNLM"/>
    </source>
</evidence>
<name>W0RGM3_9BACT</name>
<dbReference type="RefSeq" id="WP_025410981.1">
    <property type="nucleotide sequence ID" value="NZ_CP007128.1"/>
</dbReference>
<dbReference type="Proteomes" id="UP000019151">
    <property type="component" value="Chromosome"/>
</dbReference>